<feature type="transmembrane region" description="Helical" evidence="1">
    <location>
        <begin position="132"/>
        <end position="153"/>
    </location>
</feature>
<dbReference type="Proteomes" id="UP000190166">
    <property type="component" value="Unassembled WGS sequence"/>
</dbReference>
<reference evidence="3" key="1">
    <citation type="submission" date="2017-02" db="EMBL/GenBank/DDBJ databases">
        <authorList>
            <person name="Varghese N."/>
            <person name="Submissions S."/>
        </authorList>
    </citation>
    <scope>NUCLEOTIDE SEQUENCE [LARGE SCALE GENOMIC DNA]</scope>
    <source>
        <strain evidence="3">DSM 18108</strain>
    </source>
</reference>
<dbReference type="STRING" id="393003.SAMN05660461_3087"/>
<evidence type="ECO:0000313" key="3">
    <source>
        <dbReference type="Proteomes" id="UP000190166"/>
    </source>
</evidence>
<organism evidence="2 3">
    <name type="scientific">Chitinophaga ginsengisegetis</name>
    <dbReference type="NCBI Taxonomy" id="393003"/>
    <lineage>
        <taxon>Bacteria</taxon>
        <taxon>Pseudomonadati</taxon>
        <taxon>Bacteroidota</taxon>
        <taxon>Chitinophagia</taxon>
        <taxon>Chitinophagales</taxon>
        <taxon>Chitinophagaceae</taxon>
        <taxon>Chitinophaga</taxon>
    </lineage>
</organism>
<evidence type="ECO:0000256" key="1">
    <source>
        <dbReference type="SAM" id="Phobius"/>
    </source>
</evidence>
<dbReference type="AlphaFoldDB" id="A0A1T5NZ52"/>
<keyword evidence="1" id="KW-1133">Transmembrane helix</keyword>
<feature type="transmembrane region" description="Helical" evidence="1">
    <location>
        <begin position="94"/>
        <end position="112"/>
    </location>
</feature>
<accession>A0A1T5NZ52</accession>
<protein>
    <recommendedName>
        <fullName evidence="4">Transmembrane protein</fullName>
    </recommendedName>
</protein>
<name>A0A1T5NZ52_9BACT</name>
<sequence>MGLSNLGIFHTIIGIIAIVAALISFVKYAKINLANTSGKIYFYGTIITSLTALGLSKQGGFNAGHLFSLLILILVIIAFFLYYKMGQHNKARYFENFLLSLSFFLSMVPTVNETLTRIPIGNPLAKNSGDPLIGKTLLIFFILFLAGSVYQFIRQKRSNKNSSGEVPRGI</sequence>
<keyword evidence="3" id="KW-1185">Reference proteome</keyword>
<feature type="transmembrane region" description="Helical" evidence="1">
    <location>
        <begin position="63"/>
        <end position="82"/>
    </location>
</feature>
<evidence type="ECO:0008006" key="4">
    <source>
        <dbReference type="Google" id="ProtNLM"/>
    </source>
</evidence>
<keyword evidence="1" id="KW-0472">Membrane</keyword>
<gene>
    <name evidence="2" type="ORF">SAMN05660461_3087</name>
</gene>
<keyword evidence="1" id="KW-0812">Transmembrane</keyword>
<feature type="transmembrane region" description="Helical" evidence="1">
    <location>
        <begin position="6"/>
        <end position="28"/>
    </location>
</feature>
<proteinExistence type="predicted"/>
<feature type="transmembrane region" description="Helical" evidence="1">
    <location>
        <begin position="40"/>
        <end position="57"/>
    </location>
</feature>
<evidence type="ECO:0000313" key="2">
    <source>
        <dbReference type="EMBL" id="SKD05389.1"/>
    </source>
</evidence>
<dbReference type="EMBL" id="FUZZ01000002">
    <property type="protein sequence ID" value="SKD05389.1"/>
    <property type="molecule type" value="Genomic_DNA"/>
</dbReference>